<evidence type="ECO:0000256" key="1">
    <source>
        <dbReference type="SAM" id="SignalP"/>
    </source>
</evidence>
<feature type="chain" id="PRO_5045836178" evidence="1">
    <location>
        <begin position="28"/>
        <end position="200"/>
    </location>
</feature>
<proteinExistence type="predicted"/>
<evidence type="ECO:0000259" key="2">
    <source>
        <dbReference type="Pfam" id="PF13731"/>
    </source>
</evidence>
<name>A0ABS5QQJ9_9LACO</name>
<keyword evidence="1" id="KW-0732">Signal</keyword>
<keyword evidence="4" id="KW-1185">Reference proteome</keyword>
<protein>
    <submittedName>
        <fullName evidence="3">Cell surface protein</fullName>
    </submittedName>
</protein>
<feature type="signal peptide" evidence="1">
    <location>
        <begin position="1"/>
        <end position="27"/>
    </location>
</feature>
<dbReference type="InterPro" id="IPR027994">
    <property type="entry name" value="WxL_dom"/>
</dbReference>
<comment type="caution">
    <text evidence="3">The sequence shown here is derived from an EMBL/GenBank/DDBJ whole genome shotgun (WGS) entry which is preliminary data.</text>
</comment>
<dbReference type="Proteomes" id="UP001519418">
    <property type="component" value="Unassembled WGS sequence"/>
</dbReference>
<reference evidence="3 4" key="1">
    <citation type="submission" date="2020-02" db="EMBL/GenBank/DDBJ databases">
        <title>Fructobacillus sp. isolated from paper mulberry of Taiwan.</title>
        <authorList>
            <person name="Lin S.-T."/>
        </authorList>
    </citation>
    <scope>NUCLEOTIDE SEQUENCE [LARGE SCALE GENOMIC DNA]</scope>
    <source>
        <strain evidence="3 4">M1-10</strain>
    </source>
</reference>
<feature type="domain" description="WxL" evidence="2">
    <location>
        <begin position="50"/>
        <end position="197"/>
    </location>
</feature>
<accession>A0ABS5QQJ9</accession>
<evidence type="ECO:0000313" key="4">
    <source>
        <dbReference type="Proteomes" id="UP001519418"/>
    </source>
</evidence>
<evidence type="ECO:0000313" key="3">
    <source>
        <dbReference type="EMBL" id="MBS9335463.1"/>
    </source>
</evidence>
<sequence length="200" mass="20745">MKNFTKLNLAVATLLTAGALAPVSAFAADNTVETNDTENVQKITGNTKITFEGTDGALTLNQVPNFDFDNHKLSKSYDTFESKNGGTVKVTDLTGSGKGYFVTANASDLTNNGATLQTKSFNFTAANSAVDEATKGQITGSTDTPIFKTTTKIVEGNADATGTLESGATSAKLTLSGNNVKAGTYTGTIDYTLSNGPQQS</sequence>
<dbReference type="RefSeq" id="WP_213820057.1">
    <property type="nucleotide sequence ID" value="NZ_JAAMFI010000003.1"/>
</dbReference>
<dbReference type="Pfam" id="PF13731">
    <property type="entry name" value="WxL"/>
    <property type="match status" value="1"/>
</dbReference>
<organism evidence="3 4">
    <name type="scientific">Fructobacillus papyriferae</name>
    <dbReference type="NCBI Taxonomy" id="2713171"/>
    <lineage>
        <taxon>Bacteria</taxon>
        <taxon>Bacillati</taxon>
        <taxon>Bacillota</taxon>
        <taxon>Bacilli</taxon>
        <taxon>Lactobacillales</taxon>
        <taxon>Lactobacillaceae</taxon>
        <taxon>Fructobacillus</taxon>
    </lineage>
</organism>
<gene>
    <name evidence="3" type="ORF">G6R27_05410</name>
</gene>
<dbReference type="EMBL" id="JAAMFI010000003">
    <property type="protein sequence ID" value="MBS9335463.1"/>
    <property type="molecule type" value="Genomic_DNA"/>
</dbReference>